<dbReference type="Gene3D" id="3.30.420.10">
    <property type="entry name" value="Ribonuclease H-like superfamily/Ribonuclease H"/>
    <property type="match status" value="1"/>
</dbReference>
<dbReference type="PANTHER" id="PTHR30231">
    <property type="entry name" value="DNA POLYMERASE III SUBUNIT EPSILON"/>
    <property type="match status" value="1"/>
</dbReference>
<evidence type="ECO:0000256" key="3">
    <source>
        <dbReference type="ARBA" id="ARBA00022839"/>
    </source>
</evidence>
<evidence type="ECO:0000313" key="7">
    <source>
        <dbReference type="Proteomes" id="UP001595803"/>
    </source>
</evidence>
<evidence type="ECO:0000256" key="2">
    <source>
        <dbReference type="ARBA" id="ARBA00022801"/>
    </source>
</evidence>
<dbReference type="Proteomes" id="UP001595803">
    <property type="component" value="Unassembled WGS sequence"/>
</dbReference>
<feature type="compositionally biased region" description="Basic and acidic residues" evidence="4">
    <location>
        <begin position="63"/>
        <end position="77"/>
    </location>
</feature>
<gene>
    <name evidence="6" type="ORF">ACFOSB_11455</name>
</gene>
<keyword evidence="2" id="KW-0378">Hydrolase</keyword>
<comment type="caution">
    <text evidence="6">The sequence shown here is derived from an EMBL/GenBank/DDBJ whole genome shotgun (WGS) entry which is preliminary data.</text>
</comment>
<dbReference type="CDD" id="cd06127">
    <property type="entry name" value="DEDDh"/>
    <property type="match status" value="1"/>
</dbReference>
<feature type="region of interest" description="Disordered" evidence="4">
    <location>
        <begin position="57"/>
        <end position="81"/>
    </location>
</feature>
<dbReference type="InterPro" id="IPR012337">
    <property type="entry name" value="RNaseH-like_sf"/>
</dbReference>
<dbReference type="SUPFAM" id="SSF53098">
    <property type="entry name" value="Ribonuclease H-like"/>
    <property type="match status" value="1"/>
</dbReference>
<dbReference type="EMBL" id="JBHRZG010000011">
    <property type="protein sequence ID" value="MFC3833473.1"/>
    <property type="molecule type" value="Genomic_DNA"/>
</dbReference>
<name>A0ABV7ZAZ1_9DEIO</name>
<reference evidence="7" key="1">
    <citation type="journal article" date="2019" name="Int. J. Syst. Evol. Microbiol.">
        <title>The Global Catalogue of Microorganisms (GCM) 10K type strain sequencing project: providing services to taxonomists for standard genome sequencing and annotation.</title>
        <authorList>
            <consortium name="The Broad Institute Genomics Platform"/>
            <consortium name="The Broad Institute Genome Sequencing Center for Infectious Disease"/>
            <person name="Wu L."/>
            <person name="Ma J."/>
        </authorList>
    </citation>
    <scope>NUCLEOTIDE SEQUENCE [LARGE SCALE GENOMIC DNA]</scope>
    <source>
        <strain evidence="7">CCTCC AB 2017081</strain>
    </source>
</reference>
<dbReference type="InterPro" id="IPR036397">
    <property type="entry name" value="RNaseH_sf"/>
</dbReference>
<keyword evidence="3 6" id="KW-0269">Exonuclease</keyword>
<dbReference type="SMART" id="SM00479">
    <property type="entry name" value="EXOIII"/>
    <property type="match status" value="1"/>
</dbReference>
<organism evidence="6 7">
    <name type="scientific">Deinococcus rufus</name>
    <dbReference type="NCBI Taxonomy" id="2136097"/>
    <lineage>
        <taxon>Bacteria</taxon>
        <taxon>Thermotogati</taxon>
        <taxon>Deinococcota</taxon>
        <taxon>Deinococci</taxon>
        <taxon>Deinococcales</taxon>
        <taxon>Deinococcaceae</taxon>
        <taxon>Deinococcus</taxon>
    </lineage>
</organism>
<evidence type="ECO:0000313" key="6">
    <source>
        <dbReference type="EMBL" id="MFC3833473.1"/>
    </source>
</evidence>
<feature type="domain" description="Exonuclease" evidence="5">
    <location>
        <begin position="125"/>
        <end position="297"/>
    </location>
</feature>
<keyword evidence="1" id="KW-0540">Nuclease</keyword>
<dbReference type="InterPro" id="IPR013520">
    <property type="entry name" value="Ribonucl_H"/>
</dbReference>
<dbReference type="Pfam" id="PF00929">
    <property type="entry name" value="RNase_T"/>
    <property type="match status" value="1"/>
</dbReference>
<proteinExistence type="predicted"/>
<evidence type="ECO:0000259" key="5">
    <source>
        <dbReference type="SMART" id="SM00479"/>
    </source>
</evidence>
<sequence>MAALPVHTEIPDGLATKTTLKKQGLVPRGDPVAIWRWYKHRGGDTGWQATPLYRASAASPRSAQEREQARADRRAQDAARVTRRAEIREHYDHELTRLREEALAESQASFEKAVARFRTWATSPDRVIIDTETTGLHGVVIDLAVTRVDGTVLFDSPIRPTEPIEAGARRVHGLSDADVRDAPTWLDILPDLAPVLAGHRVIAFNAPFDMACIRRTAEAAGGRGKAIADGQYWGCAMRNYAPLTWDWDGEREQWRWPSLAYACTHAGVAREPGVHRARGGALALARLITQVAEHPPAVPDTVPPGREPCWEDVGWTPETHPGW</sequence>
<accession>A0ABV7ZAZ1</accession>
<dbReference type="GO" id="GO:0004527">
    <property type="term" value="F:exonuclease activity"/>
    <property type="evidence" value="ECO:0007669"/>
    <property type="project" value="UniProtKB-KW"/>
</dbReference>
<protein>
    <submittedName>
        <fullName evidence="6">Exonuclease domain-containing protein</fullName>
    </submittedName>
</protein>
<dbReference type="PANTHER" id="PTHR30231:SF4">
    <property type="entry name" value="PROTEIN NEN2"/>
    <property type="match status" value="1"/>
</dbReference>
<keyword evidence="7" id="KW-1185">Reference proteome</keyword>
<dbReference type="RefSeq" id="WP_380102063.1">
    <property type="nucleotide sequence ID" value="NZ_JBHRZG010000011.1"/>
</dbReference>
<evidence type="ECO:0000256" key="4">
    <source>
        <dbReference type="SAM" id="MobiDB-lite"/>
    </source>
</evidence>
<evidence type="ECO:0000256" key="1">
    <source>
        <dbReference type="ARBA" id="ARBA00022722"/>
    </source>
</evidence>